<feature type="region of interest" description="Disordered" evidence="4">
    <location>
        <begin position="278"/>
        <end position="298"/>
    </location>
</feature>
<feature type="compositionally biased region" description="Low complexity" evidence="4">
    <location>
        <begin position="33"/>
        <end position="54"/>
    </location>
</feature>
<dbReference type="Pfam" id="PF10220">
    <property type="entry name" value="Smg8_Smg9"/>
    <property type="match status" value="3"/>
</dbReference>
<feature type="compositionally biased region" description="Low complexity" evidence="4">
    <location>
        <begin position="206"/>
        <end position="230"/>
    </location>
</feature>
<feature type="region of interest" description="Disordered" evidence="4">
    <location>
        <begin position="849"/>
        <end position="873"/>
    </location>
</feature>
<protein>
    <recommendedName>
        <fullName evidence="3">Nonsense-mediated mRNA decay factor SMG8</fullName>
    </recommendedName>
</protein>
<dbReference type="PANTHER" id="PTHR13091">
    <property type="entry name" value="AMPLIFIED IN BREAST CANCER 2-RELATED"/>
    <property type="match status" value="1"/>
</dbReference>
<evidence type="ECO:0000256" key="2">
    <source>
        <dbReference type="ARBA" id="ARBA00023161"/>
    </source>
</evidence>
<evidence type="ECO:0000256" key="4">
    <source>
        <dbReference type="SAM" id="MobiDB-lite"/>
    </source>
</evidence>
<feature type="region of interest" description="Disordered" evidence="4">
    <location>
        <begin position="206"/>
        <end position="233"/>
    </location>
</feature>
<dbReference type="InterPro" id="IPR019354">
    <property type="entry name" value="SMG8-like"/>
</dbReference>
<keyword evidence="2" id="KW-0866">Nonsense-mediated mRNA decay</keyword>
<keyword evidence="6" id="KW-1185">Reference proteome</keyword>
<feature type="region of interest" description="Disordered" evidence="4">
    <location>
        <begin position="1"/>
        <end position="54"/>
    </location>
</feature>
<evidence type="ECO:0000256" key="1">
    <source>
        <dbReference type="ARBA" id="ARBA00006443"/>
    </source>
</evidence>
<dbReference type="EMBL" id="BPVZ01000071">
    <property type="protein sequence ID" value="GKV26228.1"/>
    <property type="molecule type" value="Genomic_DNA"/>
</dbReference>
<comment type="caution">
    <text evidence="5">The sequence shown here is derived from an EMBL/GenBank/DDBJ whole genome shotgun (WGS) entry which is preliminary data.</text>
</comment>
<evidence type="ECO:0000256" key="3">
    <source>
        <dbReference type="ARBA" id="ARBA00029509"/>
    </source>
</evidence>
<feature type="region of interest" description="Disordered" evidence="4">
    <location>
        <begin position="633"/>
        <end position="652"/>
    </location>
</feature>
<evidence type="ECO:0000313" key="5">
    <source>
        <dbReference type="EMBL" id="GKV26228.1"/>
    </source>
</evidence>
<dbReference type="Proteomes" id="UP001054252">
    <property type="component" value="Unassembled WGS sequence"/>
</dbReference>
<feature type="compositionally biased region" description="Low complexity" evidence="4">
    <location>
        <begin position="279"/>
        <end position="296"/>
    </location>
</feature>
<sequence length="1225" mass="132537">MDSPNPPTMRVLTRPPPAPKPTPPPTPTPTPTPASSSDPTAPLPLPSLASQPRSPDGVVVVGFIARRPDDSSHLINQVLDSNVFGSGRMDRVLSVDKVEVEGWFRHRRISYHHEEDKGILFLQFCPTSCPVFEGSWCSGSGSDEVVDEQELGNLQGLLFMFSVCHVIIYILEGSRIDTQILKKFRILQAAKHSLIPYVKSLTTPSLPLRGHSSSSSRPSTSTTASSTSPGRSGGLLSRNASAISLMSGLGSYTSLFPGQCTPVTLFVFIDDISDAPNPSSSVEESVETSSSLNSSVRPALPGKGSGSVVVLARPISKSEGGFKKKLQSSLEAQIRFLIKKCRILSGHEGGHAGARSGGVSSSAPLFSLDASRAVVLLERLNNQKGESLEFASSLVEDVLNGKATSDSLLLETHSQSSYKEDIVSVKEFIYKQSDILRGRGGLVANTNSASASGVGIVAVAAAVAAASAASGKAVGTPELPSLDIWVSSSQLILYGILSAKSENMDETETGRRKQHRNTITSQAQGIASRSNDPLAMALSWLESGRGLNRKFSNLWCERALPAAKDIYLKDLPAFYPTLQHEAHLKKAMHAFHSMVRGPAVEPYAKRLEEECTSIWESGRQLCDAVSLTGKPCMHQRHDTETGESPSGATTNPHSSGYGFLHACSCGRSRRLRSDPFDFESANSISSCFLECDKLLPGLQLPERIGTGAIKPSSWSLIRIGGSKYYEPSKGLLQSGFSATERFLFKWTIFQEKQKMPSGLPARTLEKHSYVSRSSTGLIADLSSTIEMKKAGPTEYSVEVQTAVENPDTFLEIGNFNGNKISFGRGLPNFTMKKPFAEVVAGSATLDSGFPPLQQRKQPSSVSGKGMKKNKASDQTIERTQAAIDRKSTGISSVKKTLNVISSNGGTSSDPFLQIGSNVVPIQVSSNEKVKLNPGLKNVIVYVGFEHECPRGHRFLLNPEHLNQLGSPYSLVEESQIPHSAETSEHTLADSSNLIKNGGRGKIHQKPNGVAALTAVNKVRNKDKPKEVPNGNLHKDGQTPFSMHDKNHNQKFLSMAGYPVSVKDIEASFHSVSLDDGGCAFSMLNRNLPVYMNCPHCKSAKSRKDPPEVKFASSISQLQRIFMVTPPFPIVLATCPVIQFETSCLLPPVLDHEQKLQFSIGCQVILPPESFVTLRLPFIYGAQIEDGSLHPLNPFEDKPEQTAWIIKGTTLQLMSKGKFSEEGLHK</sequence>
<accession>A0AAV5KP39</accession>
<feature type="compositionally biased region" description="Pro residues" evidence="4">
    <location>
        <begin position="14"/>
        <end position="32"/>
    </location>
</feature>
<comment type="similarity">
    <text evidence="1">Belongs to the SMG8 family.</text>
</comment>
<name>A0AAV5KP39_9ROSI</name>
<feature type="compositionally biased region" description="Polar residues" evidence="4">
    <location>
        <begin position="642"/>
        <end position="652"/>
    </location>
</feature>
<dbReference type="PANTHER" id="PTHR13091:SF0">
    <property type="entry name" value="NONSENSE-MEDIATED MRNA DECAY FACTOR SMG8"/>
    <property type="match status" value="1"/>
</dbReference>
<organism evidence="5 6">
    <name type="scientific">Rubroshorea leprosula</name>
    <dbReference type="NCBI Taxonomy" id="152421"/>
    <lineage>
        <taxon>Eukaryota</taxon>
        <taxon>Viridiplantae</taxon>
        <taxon>Streptophyta</taxon>
        <taxon>Embryophyta</taxon>
        <taxon>Tracheophyta</taxon>
        <taxon>Spermatophyta</taxon>
        <taxon>Magnoliopsida</taxon>
        <taxon>eudicotyledons</taxon>
        <taxon>Gunneridae</taxon>
        <taxon>Pentapetalae</taxon>
        <taxon>rosids</taxon>
        <taxon>malvids</taxon>
        <taxon>Malvales</taxon>
        <taxon>Dipterocarpaceae</taxon>
        <taxon>Rubroshorea</taxon>
    </lineage>
</organism>
<reference evidence="5 6" key="1">
    <citation type="journal article" date="2021" name="Commun. Biol.">
        <title>The genome of Shorea leprosula (Dipterocarpaceae) highlights the ecological relevance of drought in aseasonal tropical rainforests.</title>
        <authorList>
            <person name="Ng K.K.S."/>
            <person name="Kobayashi M.J."/>
            <person name="Fawcett J.A."/>
            <person name="Hatakeyama M."/>
            <person name="Paape T."/>
            <person name="Ng C.H."/>
            <person name="Ang C.C."/>
            <person name="Tnah L.H."/>
            <person name="Lee C.T."/>
            <person name="Nishiyama T."/>
            <person name="Sese J."/>
            <person name="O'Brien M.J."/>
            <person name="Copetti D."/>
            <person name="Mohd Noor M.I."/>
            <person name="Ong R.C."/>
            <person name="Putra M."/>
            <person name="Sireger I.Z."/>
            <person name="Indrioko S."/>
            <person name="Kosugi Y."/>
            <person name="Izuno A."/>
            <person name="Isagi Y."/>
            <person name="Lee S.L."/>
            <person name="Shimizu K.K."/>
        </authorList>
    </citation>
    <scope>NUCLEOTIDE SEQUENCE [LARGE SCALE GENOMIC DNA]</scope>
    <source>
        <strain evidence="5">214</strain>
    </source>
</reference>
<gene>
    <name evidence="5" type="ORF">SLEP1_g35570</name>
</gene>
<proteinExistence type="inferred from homology"/>
<feature type="region of interest" description="Disordered" evidence="4">
    <location>
        <begin position="504"/>
        <end position="525"/>
    </location>
</feature>
<evidence type="ECO:0000313" key="6">
    <source>
        <dbReference type="Proteomes" id="UP001054252"/>
    </source>
</evidence>
<dbReference type="AlphaFoldDB" id="A0AAV5KP39"/>
<dbReference type="GO" id="GO:0000184">
    <property type="term" value="P:nuclear-transcribed mRNA catabolic process, nonsense-mediated decay"/>
    <property type="evidence" value="ECO:0007669"/>
    <property type="project" value="UniProtKB-KW"/>
</dbReference>